<name>A0A6A5KK08_9PLEO</name>
<dbReference type="EMBL" id="ML975312">
    <property type="protein sequence ID" value="KAF1833793.1"/>
    <property type="molecule type" value="Genomic_DNA"/>
</dbReference>
<dbReference type="AlphaFoldDB" id="A0A6A5KK08"/>
<organism evidence="1 2">
    <name type="scientific">Decorospora gaudefroyi</name>
    <dbReference type="NCBI Taxonomy" id="184978"/>
    <lineage>
        <taxon>Eukaryota</taxon>
        <taxon>Fungi</taxon>
        <taxon>Dikarya</taxon>
        <taxon>Ascomycota</taxon>
        <taxon>Pezizomycotina</taxon>
        <taxon>Dothideomycetes</taxon>
        <taxon>Pleosporomycetidae</taxon>
        <taxon>Pleosporales</taxon>
        <taxon>Pleosporineae</taxon>
        <taxon>Pleosporaceae</taxon>
        <taxon>Decorospora</taxon>
    </lineage>
</organism>
<keyword evidence="2" id="KW-1185">Reference proteome</keyword>
<reference evidence="1" key="1">
    <citation type="submission" date="2020-01" db="EMBL/GenBank/DDBJ databases">
        <authorList>
            <consortium name="DOE Joint Genome Institute"/>
            <person name="Haridas S."/>
            <person name="Albert R."/>
            <person name="Binder M."/>
            <person name="Bloem J."/>
            <person name="Labutti K."/>
            <person name="Salamov A."/>
            <person name="Andreopoulos B."/>
            <person name="Baker S.E."/>
            <person name="Barry K."/>
            <person name="Bills G."/>
            <person name="Bluhm B.H."/>
            <person name="Cannon C."/>
            <person name="Castanera R."/>
            <person name="Culley D.E."/>
            <person name="Daum C."/>
            <person name="Ezra D."/>
            <person name="Gonzalez J.B."/>
            <person name="Henrissat B."/>
            <person name="Kuo A."/>
            <person name="Liang C."/>
            <person name="Lipzen A."/>
            <person name="Lutzoni F."/>
            <person name="Magnuson J."/>
            <person name="Mondo S."/>
            <person name="Nolan M."/>
            <person name="Ohm R."/>
            <person name="Pangilinan J."/>
            <person name="Park H.-J."/>
            <person name="Ramirez L."/>
            <person name="Alfaro M."/>
            <person name="Sun H."/>
            <person name="Tritt A."/>
            <person name="Yoshinaga Y."/>
            <person name="Zwiers L.-H."/>
            <person name="Turgeon B.G."/>
            <person name="Goodwin S.B."/>
            <person name="Spatafora J.W."/>
            <person name="Crous P.W."/>
            <person name="Grigoriev I.V."/>
        </authorList>
    </citation>
    <scope>NUCLEOTIDE SEQUENCE</scope>
    <source>
        <strain evidence="1">P77</strain>
    </source>
</reference>
<accession>A0A6A5KK08</accession>
<gene>
    <name evidence="1" type="ORF">BDW02DRAFT_499846</name>
</gene>
<sequence>MSSQTNKSSITSTDAAAKDAGFENFKDFLEAYGLRLHRHEDVEEEKAILRGMGYGV</sequence>
<evidence type="ECO:0000313" key="1">
    <source>
        <dbReference type="EMBL" id="KAF1833793.1"/>
    </source>
</evidence>
<evidence type="ECO:0000313" key="2">
    <source>
        <dbReference type="Proteomes" id="UP000800040"/>
    </source>
</evidence>
<protein>
    <submittedName>
        <fullName evidence="1">Uncharacterized protein</fullName>
    </submittedName>
</protein>
<proteinExistence type="predicted"/>
<dbReference type="Proteomes" id="UP000800040">
    <property type="component" value="Unassembled WGS sequence"/>
</dbReference>
<dbReference type="OrthoDB" id="4232400at2759"/>